<dbReference type="SUPFAM" id="SSF81901">
    <property type="entry name" value="HCP-like"/>
    <property type="match status" value="1"/>
</dbReference>
<evidence type="ECO:0000259" key="1">
    <source>
        <dbReference type="Pfam" id="PF12770"/>
    </source>
</evidence>
<dbReference type="PANTHER" id="PTHR19959">
    <property type="entry name" value="KINESIN LIGHT CHAIN"/>
    <property type="match status" value="1"/>
</dbReference>
<organism evidence="2 3">
    <name type="scientific">Suillus fuscotomentosus</name>
    <dbReference type="NCBI Taxonomy" id="1912939"/>
    <lineage>
        <taxon>Eukaryota</taxon>
        <taxon>Fungi</taxon>
        <taxon>Dikarya</taxon>
        <taxon>Basidiomycota</taxon>
        <taxon>Agaricomycotina</taxon>
        <taxon>Agaricomycetes</taxon>
        <taxon>Agaricomycetidae</taxon>
        <taxon>Boletales</taxon>
        <taxon>Suillineae</taxon>
        <taxon>Suillaceae</taxon>
        <taxon>Suillus</taxon>
    </lineage>
</organism>
<dbReference type="RefSeq" id="XP_041234456.1">
    <property type="nucleotide sequence ID" value="XM_041364784.1"/>
</dbReference>
<evidence type="ECO:0000313" key="2">
    <source>
        <dbReference type="EMBL" id="KAG1908881.1"/>
    </source>
</evidence>
<gene>
    <name evidence="2" type="ORF">F5891DRAFT_1135043</name>
</gene>
<dbReference type="SUPFAM" id="SSF48452">
    <property type="entry name" value="TPR-like"/>
    <property type="match status" value="1"/>
</dbReference>
<sequence>MMSDLDEAIELHRAALLLHPPSHSLRSNSLNNLAISLRDRFKQRGMMSDLDEAIELHRDALHLRPHSHSDRSNSLNNLAISLQDRFLQRGMMSDLDEAIELHRDALLLRPSGHSDRSMSLNNLAISLQNRFLQHGVMSDLDEAIELDREALFLRPPGHSHRSSSLNNLALSLQDRFHQRGIMSDLDEAIELHRDALLHCPPGYSGRSTSLNNLAISLRHRFLQRGMISDLDEAIELHRAALLLRPPGHSHRSSSLNNLGNSLQDRFEQRGMMSDLDEAIELHRAALLLCPPRHSHRSSSLNNLANSLQDRFEQRGMMSDLDEAIELYRVGLLLRPPGHADRSSSLSNLANSLQDRFRKRGVQSDLEEAFSLYSQLSYLSHAVSRRRLNAAKSWAASADIFNHPSVLLAYKIALNSLDQQVALLSSSSHHFDVIREDVSSLATDAFSCSVRRGALTTAVELVEQGRAVFWTQLARFSTSLDELSVSGDAGMVLAEEFKRLSFCLRNAFDQSEDQSPQIRQLTMQWDEVVSRVRMLSDFSRFLLPPLFSDLQKAAEDGPVIIVNAGQHSCDALIIRSAGDPVHVPLDIKQVEVFEFSSEFQTLAEQFGSSDYQLTLVGILRKLWNDVVDPVVRALRESEVRPGSRIWWCPTAEFTLLPLHAAGPYEKGRDNLSDIYISSYTPTVATLVRARQQISRDASSQHFVAIGQGNPVEGKELKCVTPELAVVARHVTPVISFTSLEDGDATVEGALDALDRNQWLHLACHGMPHRTQPFESSFAMHDGPLMIKAIIRSNSQNPQFAFLSACHTTVGDKKSPDESIHLAAAMQFCGFRSVIGSMWSVDDEVAREVVSAFYRKLIGGSKRLDCTGAAVALHKAVRSLRKKNIPLEQQIVFVHIGV</sequence>
<dbReference type="Pfam" id="PF13374">
    <property type="entry name" value="TPR_10"/>
    <property type="match status" value="3"/>
</dbReference>
<reference evidence="2" key="1">
    <citation type="journal article" date="2020" name="New Phytol.">
        <title>Comparative genomics reveals dynamic genome evolution in host specialist ectomycorrhizal fungi.</title>
        <authorList>
            <person name="Lofgren L.A."/>
            <person name="Nguyen N.H."/>
            <person name="Vilgalys R."/>
            <person name="Ruytinx J."/>
            <person name="Liao H.L."/>
            <person name="Branco S."/>
            <person name="Kuo A."/>
            <person name="LaButti K."/>
            <person name="Lipzen A."/>
            <person name="Andreopoulos W."/>
            <person name="Pangilinan J."/>
            <person name="Riley R."/>
            <person name="Hundley H."/>
            <person name="Na H."/>
            <person name="Barry K."/>
            <person name="Grigoriev I.V."/>
            <person name="Stajich J.E."/>
            <person name="Kennedy P.G."/>
        </authorList>
    </citation>
    <scope>NUCLEOTIDE SEQUENCE</scope>
    <source>
        <strain evidence="2">FC203</strain>
    </source>
</reference>
<keyword evidence="3" id="KW-1185">Reference proteome</keyword>
<dbReference type="Proteomes" id="UP001195769">
    <property type="component" value="Unassembled WGS sequence"/>
</dbReference>
<proteinExistence type="predicted"/>
<protein>
    <submittedName>
        <fullName evidence="2">CHAT domain-containing protein</fullName>
    </submittedName>
</protein>
<dbReference type="AlphaFoldDB" id="A0AAD4EMP6"/>
<comment type="caution">
    <text evidence="2">The sequence shown here is derived from an EMBL/GenBank/DDBJ whole genome shotgun (WGS) entry which is preliminary data.</text>
</comment>
<dbReference type="PANTHER" id="PTHR19959:SF119">
    <property type="entry name" value="FUNGAL LIPASE-LIKE DOMAIN-CONTAINING PROTEIN"/>
    <property type="match status" value="1"/>
</dbReference>
<feature type="domain" description="CHAT" evidence="1">
    <location>
        <begin position="618"/>
        <end position="882"/>
    </location>
</feature>
<dbReference type="Gene3D" id="1.25.40.10">
    <property type="entry name" value="Tetratricopeptide repeat domain"/>
    <property type="match status" value="2"/>
</dbReference>
<dbReference type="InterPro" id="IPR011990">
    <property type="entry name" value="TPR-like_helical_dom_sf"/>
</dbReference>
<dbReference type="EMBL" id="JABBWK010000001">
    <property type="protein sequence ID" value="KAG1908881.1"/>
    <property type="molecule type" value="Genomic_DNA"/>
</dbReference>
<evidence type="ECO:0000313" key="3">
    <source>
        <dbReference type="Proteomes" id="UP001195769"/>
    </source>
</evidence>
<accession>A0AAD4EMP6</accession>
<dbReference type="InterPro" id="IPR024983">
    <property type="entry name" value="CHAT_dom"/>
</dbReference>
<name>A0AAD4EMP6_9AGAM</name>
<dbReference type="Pfam" id="PF12770">
    <property type="entry name" value="CHAT"/>
    <property type="match status" value="1"/>
</dbReference>
<dbReference type="GeneID" id="64659082"/>